<dbReference type="EMBL" id="LR778114">
    <property type="protein sequence ID" value="CAB1127705.1"/>
    <property type="molecule type" value="Genomic_DNA"/>
</dbReference>
<name>A0A6F8ZD77_9FIRM</name>
<reference evidence="1 2" key="1">
    <citation type="submission" date="2020-02" db="EMBL/GenBank/DDBJ databases">
        <authorList>
            <person name="Hogendoorn C."/>
        </authorList>
    </citation>
    <scope>NUCLEOTIDE SEQUENCE [LARGE SCALE GENOMIC DNA]</scope>
    <source>
        <strain evidence="1">R501</strain>
    </source>
</reference>
<dbReference type="Proteomes" id="UP000503399">
    <property type="component" value="Chromosome"/>
</dbReference>
<keyword evidence="2" id="KW-1185">Reference proteome</keyword>
<accession>A0A6F8ZD77</accession>
<gene>
    <name evidence="1" type="ORF">R50_0199</name>
</gene>
<proteinExistence type="predicted"/>
<dbReference type="AlphaFoldDB" id="A0A6F8ZD77"/>
<protein>
    <submittedName>
        <fullName evidence="1">Uncharacterized protein</fullName>
    </submittedName>
</protein>
<evidence type="ECO:0000313" key="1">
    <source>
        <dbReference type="EMBL" id="CAB1127705.1"/>
    </source>
</evidence>
<dbReference type="KEGG" id="hfv:R50_0199"/>
<evidence type="ECO:0000313" key="2">
    <source>
        <dbReference type="Proteomes" id="UP000503399"/>
    </source>
</evidence>
<sequence>MSSLDNCILHSASICAKSTRQDQFYWNIDLSGELVKCLDKTNQIFSRLHRCQAKDQPLVAIRLAGYIIRQLDHRWNYSNLGGPNVKPRYHLCRYIRRHCHNFMRAADS</sequence>
<organism evidence="1 2">
    <name type="scientific">Candidatus Hydrogenisulfobacillus filiaventi</name>
    <dbReference type="NCBI Taxonomy" id="2707344"/>
    <lineage>
        <taxon>Bacteria</taxon>
        <taxon>Bacillati</taxon>
        <taxon>Bacillota</taxon>
        <taxon>Clostridia</taxon>
        <taxon>Eubacteriales</taxon>
        <taxon>Clostridiales Family XVII. Incertae Sedis</taxon>
        <taxon>Candidatus Hydrogenisulfobacillus</taxon>
    </lineage>
</organism>